<dbReference type="Proteomes" id="UP000693946">
    <property type="component" value="Unassembled WGS sequence"/>
</dbReference>
<proteinExistence type="predicted"/>
<evidence type="ECO:0000313" key="2">
    <source>
        <dbReference type="Proteomes" id="UP000693946"/>
    </source>
</evidence>
<sequence>MAVTRRFLLLCCRRRRLLNLRACFNSSSSSPPRRGTNHVNKWWCLQLRPMALIHSLSLRVEYLRSFE</sequence>
<keyword evidence="2" id="KW-1185">Reference proteome</keyword>
<gene>
    <name evidence="1" type="ORF">JOB18_049723</name>
</gene>
<evidence type="ECO:0000313" key="1">
    <source>
        <dbReference type="EMBL" id="KAG7465389.1"/>
    </source>
</evidence>
<accession>A0AAV6PJW4</accession>
<organism evidence="1 2">
    <name type="scientific">Solea senegalensis</name>
    <name type="common">Senegalese sole</name>
    <dbReference type="NCBI Taxonomy" id="28829"/>
    <lineage>
        <taxon>Eukaryota</taxon>
        <taxon>Metazoa</taxon>
        <taxon>Chordata</taxon>
        <taxon>Craniata</taxon>
        <taxon>Vertebrata</taxon>
        <taxon>Euteleostomi</taxon>
        <taxon>Actinopterygii</taxon>
        <taxon>Neopterygii</taxon>
        <taxon>Teleostei</taxon>
        <taxon>Neoteleostei</taxon>
        <taxon>Acanthomorphata</taxon>
        <taxon>Carangaria</taxon>
        <taxon>Pleuronectiformes</taxon>
        <taxon>Pleuronectoidei</taxon>
        <taxon>Soleidae</taxon>
        <taxon>Solea</taxon>
    </lineage>
</organism>
<name>A0AAV6PJW4_SOLSE</name>
<reference evidence="1 2" key="1">
    <citation type="journal article" date="2021" name="Sci. Rep.">
        <title>Chromosome anchoring in Senegalese sole (Solea senegalensis) reveals sex-associated markers and genome rearrangements in flatfish.</title>
        <authorList>
            <person name="Guerrero-Cozar I."/>
            <person name="Gomez-Garrido J."/>
            <person name="Berbel C."/>
            <person name="Martinez-Blanch J.F."/>
            <person name="Alioto T."/>
            <person name="Claros M.G."/>
            <person name="Gagnaire P.A."/>
            <person name="Manchado M."/>
        </authorList>
    </citation>
    <scope>NUCLEOTIDE SEQUENCE [LARGE SCALE GENOMIC DNA]</scope>
    <source>
        <strain evidence="1">Sse05_10M</strain>
    </source>
</reference>
<dbReference type="AlphaFoldDB" id="A0AAV6PJW4"/>
<comment type="caution">
    <text evidence="1">The sequence shown here is derived from an EMBL/GenBank/DDBJ whole genome shotgun (WGS) entry which is preliminary data.</text>
</comment>
<dbReference type="EMBL" id="JAGKHQ010000764">
    <property type="protein sequence ID" value="KAG7465389.1"/>
    <property type="molecule type" value="Genomic_DNA"/>
</dbReference>
<protein>
    <submittedName>
        <fullName evidence="1">Uncharacterized protein</fullName>
    </submittedName>
</protein>